<evidence type="ECO:0000256" key="8">
    <source>
        <dbReference type="ARBA" id="ARBA00022833"/>
    </source>
</evidence>
<comment type="caution">
    <text evidence="13">The sequence shown here is derived from an EMBL/GenBank/DDBJ whole genome shotgun (WGS) entry which is preliminary data.</text>
</comment>
<evidence type="ECO:0000256" key="7">
    <source>
        <dbReference type="ARBA" id="ARBA00022786"/>
    </source>
</evidence>
<protein>
    <recommendedName>
        <fullName evidence="2">RBR-type E3 ubiquitin transferase</fullName>
        <ecNumber evidence="2">2.3.2.31</ecNumber>
    </recommendedName>
</protein>
<dbReference type="InterPro" id="IPR031127">
    <property type="entry name" value="E3_UB_ligase_RBR"/>
</dbReference>
<dbReference type="Proteomes" id="UP000663869">
    <property type="component" value="Unassembled WGS sequence"/>
</dbReference>
<dbReference type="GO" id="GO:0016567">
    <property type="term" value="P:protein ubiquitination"/>
    <property type="evidence" value="ECO:0007669"/>
    <property type="project" value="InterPro"/>
</dbReference>
<keyword evidence="7" id="KW-0833">Ubl conjugation pathway</keyword>
<dbReference type="Gene3D" id="1.20.120.1750">
    <property type="match status" value="1"/>
</dbReference>
<feature type="region of interest" description="Disordered" evidence="9">
    <location>
        <begin position="27"/>
        <end position="88"/>
    </location>
</feature>
<dbReference type="InterPro" id="IPR013083">
    <property type="entry name" value="Znf_RING/FYVE/PHD"/>
</dbReference>
<dbReference type="InterPro" id="IPR047551">
    <property type="entry name" value="BRcat_RBR_RNF217"/>
</dbReference>
<dbReference type="AlphaFoldDB" id="A0A820MHM7"/>
<dbReference type="InterPro" id="IPR044066">
    <property type="entry name" value="TRIAD_supradom"/>
</dbReference>
<feature type="compositionally biased region" description="Basic and acidic residues" evidence="9">
    <location>
        <begin position="441"/>
        <end position="457"/>
    </location>
</feature>
<gene>
    <name evidence="12" type="ORF">FME351_LOCUS1571</name>
    <name evidence="13" type="ORF">TSG867_LOCUS10963</name>
</gene>
<keyword evidence="10" id="KW-0812">Transmembrane</keyword>
<dbReference type="PROSITE" id="PS51873">
    <property type="entry name" value="TRIAD"/>
    <property type="match status" value="1"/>
</dbReference>
<comment type="catalytic activity">
    <reaction evidence="1">
        <text>[E2 ubiquitin-conjugating enzyme]-S-ubiquitinyl-L-cysteine + [acceptor protein]-L-lysine = [E2 ubiquitin-conjugating enzyme]-L-cysteine + [acceptor protein]-N(6)-ubiquitinyl-L-lysine.</text>
        <dbReference type="EC" id="2.3.2.31"/>
    </reaction>
</comment>
<keyword evidence="5" id="KW-0677">Repeat</keyword>
<feature type="region of interest" description="Disordered" evidence="9">
    <location>
        <begin position="403"/>
        <end position="428"/>
    </location>
</feature>
<keyword evidence="3" id="KW-0808">Transferase</keyword>
<organism evidence="13 14">
    <name type="scientific">Rotaria socialis</name>
    <dbReference type="NCBI Taxonomy" id="392032"/>
    <lineage>
        <taxon>Eukaryota</taxon>
        <taxon>Metazoa</taxon>
        <taxon>Spiralia</taxon>
        <taxon>Gnathifera</taxon>
        <taxon>Rotifera</taxon>
        <taxon>Eurotatoria</taxon>
        <taxon>Bdelloidea</taxon>
        <taxon>Philodinida</taxon>
        <taxon>Philodinidae</taxon>
        <taxon>Rotaria</taxon>
    </lineage>
</organism>
<keyword evidence="10" id="KW-1133">Transmembrane helix</keyword>
<feature type="compositionally biased region" description="Polar residues" evidence="9">
    <location>
        <begin position="409"/>
        <end position="419"/>
    </location>
</feature>
<dbReference type="GO" id="GO:0061630">
    <property type="term" value="F:ubiquitin protein ligase activity"/>
    <property type="evidence" value="ECO:0007669"/>
    <property type="project" value="UniProtKB-EC"/>
</dbReference>
<feature type="compositionally biased region" description="Low complexity" evidence="9">
    <location>
        <begin position="28"/>
        <end position="44"/>
    </location>
</feature>
<dbReference type="SUPFAM" id="SSF57850">
    <property type="entry name" value="RING/U-box"/>
    <property type="match status" value="3"/>
</dbReference>
<dbReference type="SMART" id="SM00647">
    <property type="entry name" value="IBR"/>
    <property type="match status" value="2"/>
</dbReference>
<dbReference type="EMBL" id="CAJNYU010000034">
    <property type="protein sequence ID" value="CAF3322997.1"/>
    <property type="molecule type" value="Genomic_DNA"/>
</dbReference>
<dbReference type="EC" id="2.3.2.31" evidence="2"/>
<evidence type="ECO:0000256" key="9">
    <source>
        <dbReference type="SAM" id="MobiDB-lite"/>
    </source>
</evidence>
<keyword evidence="8" id="KW-0862">Zinc</keyword>
<sequence>MSECTTTTTNVTTTIRSVTDEVPSLIASNENKNFNSEKNSNSSQKELRERRSSSSSFASDSSSSDSITTFTINQNKDDDDASSNDDTNLDWANLQQRLHTLRRLMPSISLSSSDDGSGVVLPTAECQVCLEESSIRPLSCCSSTVCSSCIYSHLSSHISEAQIRIACPSCPHILTREEILLLLLEKDTNGEIAERYKRFYADINREPHIKTCPQCCAIKQIDKNLFQGVRLRKNIPRRVTCDECQFEWCFYCHAPWHSKMTCKEYREGEKLLRVWAAKTDNNQQNAQRCPRCKVFISRNGGCPHMICSKCHCDFCYNCGKKRMGFKFLGSHESRYSPFGCKYNLYPDKPILRYTVRGLVAGAATLAAPVAAVGAVALLAVGTTIGAPTYGTYRLVKHIRNRRRARHLRSQSTPSTLSEDNPNDTEDDDFIRAVEASLLTFKEEMEKREDSPRNHIDESDSDSLDVYSTHDQQSAD</sequence>
<dbReference type="InterPro" id="IPR002867">
    <property type="entry name" value="IBR_dom"/>
</dbReference>
<evidence type="ECO:0000256" key="3">
    <source>
        <dbReference type="ARBA" id="ARBA00022679"/>
    </source>
</evidence>
<evidence type="ECO:0000256" key="2">
    <source>
        <dbReference type="ARBA" id="ARBA00012251"/>
    </source>
</evidence>
<accession>A0A820MHM7</accession>
<dbReference type="Gene3D" id="3.30.40.10">
    <property type="entry name" value="Zinc/RING finger domain, C3HC4 (zinc finger)"/>
    <property type="match status" value="1"/>
</dbReference>
<dbReference type="CDD" id="cd20342">
    <property type="entry name" value="BRcat_RBR_RNF217"/>
    <property type="match status" value="1"/>
</dbReference>
<keyword evidence="10" id="KW-0472">Membrane</keyword>
<keyword evidence="4" id="KW-0479">Metal-binding</keyword>
<evidence type="ECO:0000256" key="5">
    <source>
        <dbReference type="ARBA" id="ARBA00022737"/>
    </source>
</evidence>
<evidence type="ECO:0000313" key="13">
    <source>
        <dbReference type="EMBL" id="CAF4372112.1"/>
    </source>
</evidence>
<evidence type="ECO:0000256" key="1">
    <source>
        <dbReference type="ARBA" id="ARBA00001798"/>
    </source>
</evidence>
<evidence type="ECO:0000256" key="6">
    <source>
        <dbReference type="ARBA" id="ARBA00022771"/>
    </source>
</evidence>
<name>A0A820MHM7_9BILA</name>
<dbReference type="PANTHER" id="PTHR11685">
    <property type="entry name" value="RBR FAMILY RING FINGER AND IBR DOMAIN-CONTAINING"/>
    <property type="match status" value="1"/>
</dbReference>
<feature type="domain" description="RING-type" evidence="11">
    <location>
        <begin position="122"/>
        <end position="344"/>
    </location>
</feature>
<evidence type="ECO:0000313" key="14">
    <source>
        <dbReference type="Proteomes" id="UP000663862"/>
    </source>
</evidence>
<feature type="region of interest" description="Disordered" evidence="9">
    <location>
        <begin position="441"/>
        <end position="475"/>
    </location>
</feature>
<evidence type="ECO:0000256" key="10">
    <source>
        <dbReference type="SAM" id="Phobius"/>
    </source>
</evidence>
<feature type="transmembrane region" description="Helical" evidence="10">
    <location>
        <begin position="369"/>
        <end position="395"/>
    </location>
</feature>
<dbReference type="GO" id="GO:0008270">
    <property type="term" value="F:zinc ion binding"/>
    <property type="evidence" value="ECO:0007669"/>
    <property type="project" value="UniProtKB-KW"/>
</dbReference>
<feature type="compositionally biased region" description="Low complexity" evidence="9">
    <location>
        <begin position="53"/>
        <end position="66"/>
    </location>
</feature>
<dbReference type="Pfam" id="PF22191">
    <property type="entry name" value="IBR_1"/>
    <property type="match status" value="1"/>
</dbReference>
<dbReference type="Pfam" id="PF01485">
    <property type="entry name" value="IBR"/>
    <property type="match status" value="1"/>
</dbReference>
<evidence type="ECO:0000259" key="11">
    <source>
        <dbReference type="PROSITE" id="PS51873"/>
    </source>
</evidence>
<evidence type="ECO:0000313" key="12">
    <source>
        <dbReference type="EMBL" id="CAF3322997.1"/>
    </source>
</evidence>
<dbReference type="Proteomes" id="UP000663862">
    <property type="component" value="Unassembled WGS sequence"/>
</dbReference>
<evidence type="ECO:0000256" key="4">
    <source>
        <dbReference type="ARBA" id="ARBA00022723"/>
    </source>
</evidence>
<reference evidence="13" key="1">
    <citation type="submission" date="2021-02" db="EMBL/GenBank/DDBJ databases">
        <authorList>
            <person name="Nowell W R."/>
        </authorList>
    </citation>
    <scope>NUCLEOTIDE SEQUENCE</scope>
</reference>
<keyword evidence="6" id="KW-0863">Zinc-finger</keyword>
<proteinExistence type="predicted"/>
<dbReference type="EMBL" id="CAJOBQ010000516">
    <property type="protein sequence ID" value="CAF4372112.1"/>
    <property type="molecule type" value="Genomic_DNA"/>
</dbReference>